<feature type="domain" description="YHS" evidence="2">
    <location>
        <begin position="39"/>
        <end position="85"/>
    </location>
</feature>
<evidence type="ECO:0000259" key="2">
    <source>
        <dbReference type="Pfam" id="PF04945"/>
    </source>
</evidence>
<keyword evidence="4" id="KW-1185">Reference proteome</keyword>
<evidence type="ECO:0000313" key="3">
    <source>
        <dbReference type="EMBL" id="MBM3091225.1"/>
    </source>
</evidence>
<dbReference type="EMBL" id="WXFA01000005">
    <property type="protein sequence ID" value="MBM3091225.1"/>
    <property type="molecule type" value="Genomic_DNA"/>
</dbReference>
<dbReference type="Pfam" id="PF04945">
    <property type="entry name" value="YHS"/>
    <property type="match status" value="1"/>
</dbReference>
<sequence>MTIPRPLLGALIVAQLATVAVAGEINEKSGVAISGYDPVAYFVQSKPIEGKADLAVTYRDARFLFASEENRKAFEANPGKYAPQYGGFLLPGTFS</sequence>
<dbReference type="Proteomes" id="UP000744980">
    <property type="component" value="Unassembled WGS sequence"/>
</dbReference>
<dbReference type="InterPro" id="IPR007029">
    <property type="entry name" value="YHS_dom"/>
</dbReference>
<name>A0AAW4FL35_9HYPH</name>
<dbReference type="AlphaFoldDB" id="A0AAW4FL35"/>
<keyword evidence="1" id="KW-0732">Signal</keyword>
<dbReference type="NCBIfam" id="NF041384">
    <property type="entry name" value="YHS_seleno_dom"/>
    <property type="match status" value="1"/>
</dbReference>
<comment type="caution">
    <text evidence="3">The sequence shown here is derived from an EMBL/GenBank/DDBJ whole genome shotgun (WGS) entry which is preliminary data.</text>
</comment>
<protein>
    <submittedName>
        <fullName evidence="3">YHS domain-containing protein</fullName>
    </submittedName>
</protein>
<evidence type="ECO:0000313" key="4">
    <source>
        <dbReference type="Proteomes" id="UP000744980"/>
    </source>
</evidence>
<evidence type="ECO:0000256" key="1">
    <source>
        <dbReference type="SAM" id="SignalP"/>
    </source>
</evidence>
<feature type="signal peptide" evidence="1">
    <location>
        <begin position="1"/>
        <end position="22"/>
    </location>
</feature>
<proteinExistence type="predicted"/>
<accession>A0AAW4FL35</accession>
<reference evidence="3 4" key="1">
    <citation type="submission" date="2020-01" db="EMBL/GenBank/DDBJ databases">
        <title>Draft genome assembly of Ensifer adhaerens T173.</title>
        <authorList>
            <person name="Craig J.E."/>
            <person name="Stinchcombe J.R."/>
        </authorList>
    </citation>
    <scope>NUCLEOTIDE SEQUENCE [LARGE SCALE GENOMIC DNA]</scope>
    <source>
        <strain evidence="3 4">T173</strain>
    </source>
</reference>
<dbReference type="RefSeq" id="WP_203527780.1">
    <property type="nucleotide sequence ID" value="NZ_CP083371.1"/>
</dbReference>
<gene>
    <name evidence="3" type="ORF">GFB56_10390</name>
</gene>
<organism evidence="3 4">
    <name type="scientific">Ensifer canadensis</name>
    <dbReference type="NCBI Taxonomy" id="555315"/>
    <lineage>
        <taxon>Bacteria</taxon>
        <taxon>Pseudomonadati</taxon>
        <taxon>Pseudomonadota</taxon>
        <taxon>Alphaproteobacteria</taxon>
        <taxon>Hyphomicrobiales</taxon>
        <taxon>Rhizobiaceae</taxon>
        <taxon>Sinorhizobium/Ensifer group</taxon>
        <taxon>Ensifer</taxon>
    </lineage>
</organism>
<feature type="chain" id="PRO_5043755746" evidence="1">
    <location>
        <begin position="23"/>
        <end position="95"/>
    </location>
</feature>